<dbReference type="STRING" id="1196031.A361_04785"/>
<reference evidence="2 3" key="1">
    <citation type="submission" date="2016-04" db="EMBL/GenBank/DDBJ databases">
        <title>Complete genome sequence of Bacillus oceanisediminis strain 2691.</title>
        <authorList>
            <person name="Jeong H."/>
            <person name="Kim H.J."/>
            <person name="Lee D.-W."/>
        </authorList>
    </citation>
    <scope>NUCLEOTIDE SEQUENCE [LARGE SCALE GENOMIC DNA]</scope>
    <source>
        <strain evidence="2 3">2691</strain>
    </source>
</reference>
<dbReference type="eggNOG" id="ENOG503344B">
    <property type="taxonomic scope" value="Bacteria"/>
</dbReference>
<evidence type="ECO:0000313" key="3">
    <source>
        <dbReference type="Proteomes" id="UP000077856"/>
    </source>
</evidence>
<dbReference type="Gene3D" id="1.10.287.1080">
    <property type="entry name" value="MazG-like"/>
    <property type="match status" value="1"/>
</dbReference>
<protein>
    <recommendedName>
        <fullName evidence="1">NTP pyrophosphohydrolase MazG-like domain-containing protein</fullName>
    </recommendedName>
</protein>
<dbReference type="KEGG" id="bon:A361_04785"/>
<proteinExistence type="predicted"/>
<gene>
    <name evidence="2" type="ORF">A361_04785</name>
</gene>
<accession>A0A160M7K1</accession>
<evidence type="ECO:0000259" key="1">
    <source>
        <dbReference type="Pfam" id="PF03819"/>
    </source>
</evidence>
<dbReference type="RefSeq" id="WP_009335085.1">
    <property type="nucleotide sequence ID" value="NZ_CP015506.1"/>
</dbReference>
<dbReference type="SUPFAM" id="SSF101386">
    <property type="entry name" value="all-alpha NTP pyrophosphatases"/>
    <property type="match status" value="1"/>
</dbReference>
<dbReference type="EMBL" id="CP015506">
    <property type="protein sequence ID" value="AND38462.1"/>
    <property type="molecule type" value="Genomic_DNA"/>
</dbReference>
<name>A0A160M7K1_9BACI</name>
<dbReference type="AlphaFoldDB" id="A0A160M7K1"/>
<sequence>MKELQSFMREYQKEMGWEISDENYARSRDSLLNNYMLLTTEVAEVAEELRKAFNLVREYAEEGMDEELAFQLASDQVKEELGKELADCLAYLIKFYNFFGIDLEESFYGKMDEVRKRRNKDGSLAEK</sequence>
<dbReference type="InterPro" id="IPR004518">
    <property type="entry name" value="MazG-like_dom"/>
</dbReference>
<dbReference type="Pfam" id="PF03819">
    <property type="entry name" value="MazG"/>
    <property type="match status" value="1"/>
</dbReference>
<organism evidence="2 3">
    <name type="scientific">Cytobacillus oceanisediminis 2691</name>
    <dbReference type="NCBI Taxonomy" id="1196031"/>
    <lineage>
        <taxon>Bacteria</taxon>
        <taxon>Bacillati</taxon>
        <taxon>Bacillota</taxon>
        <taxon>Bacilli</taxon>
        <taxon>Bacillales</taxon>
        <taxon>Bacillaceae</taxon>
        <taxon>Cytobacillus</taxon>
    </lineage>
</organism>
<feature type="domain" description="NTP pyrophosphohydrolase MazG-like" evidence="1">
    <location>
        <begin position="35"/>
        <end position="119"/>
    </location>
</feature>
<evidence type="ECO:0000313" key="2">
    <source>
        <dbReference type="EMBL" id="AND38462.1"/>
    </source>
</evidence>
<dbReference type="Proteomes" id="UP000077856">
    <property type="component" value="Chromosome"/>
</dbReference>